<evidence type="ECO:0000256" key="8">
    <source>
        <dbReference type="HAMAP-Rule" id="MF_00265"/>
    </source>
</evidence>
<dbReference type="PANTHER" id="PTHR33653">
    <property type="entry name" value="RIBONUCLEASE VAPC2"/>
    <property type="match status" value="1"/>
</dbReference>
<keyword evidence="3 8" id="KW-0540">Nuclease</keyword>
<evidence type="ECO:0000313" key="11">
    <source>
        <dbReference type="Proteomes" id="UP001239626"/>
    </source>
</evidence>
<comment type="cofactor">
    <cofactor evidence="1 8">
        <name>Mg(2+)</name>
        <dbReference type="ChEBI" id="CHEBI:18420"/>
    </cofactor>
</comment>
<comment type="function">
    <text evidence="8">Toxic component of a toxin-antitoxin (TA) system. An RNase.</text>
</comment>
<gene>
    <name evidence="8" type="primary">vapC</name>
    <name evidence="10" type="ORF">J2X26_001314</name>
</gene>
<dbReference type="CDD" id="cd18746">
    <property type="entry name" value="PIN_VapC4-5_FitB-like"/>
    <property type="match status" value="1"/>
</dbReference>
<feature type="binding site" evidence="8">
    <location>
        <position position="6"/>
    </location>
    <ligand>
        <name>Mg(2+)</name>
        <dbReference type="ChEBI" id="CHEBI:18420"/>
    </ligand>
</feature>
<dbReference type="InterPro" id="IPR050556">
    <property type="entry name" value="Type_II_TA_system_RNase"/>
</dbReference>
<dbReference type="SUPFAM" id="SSF88723">
    <property type="entry name" value="PIN domain-like"/>
    <property type="match status" value="1"/>
</dbReference>
<keyword evidence="6 8" id="KW-0460">Magnesium</keyword>
<keyword evidence="5 8" id="KW-0378">Hydrolase</keyword>
<feature type="binding site" evidence="8">
    <location>
        <position position="102"/>
    </location>
    <ligand>
        <name>Mg(2+)</name>
        <dbReference type="ChEBI" id="CHEBI:18420"/>
    </ligand>
</feature>
<keyword evidence="2 8" id="KW-1277">Toxin-antitoxin system</keyword>
<name>A0ABU0ECK8_9CELL</name>
<dbReference type="Proteomes" id="UP001239626">
    <property type="component" value="Unassembled WGS sequence"/>
</dbReference>
<dbReference type="PANTHER" id="PTHR33653:SF1">
    <property type="entry name" value="RIBONUCLEASE VAPC2"/>
    <property type="match status" value="1"/>
</dbReference>
<dbReference type="InterPro" id="IPR029060">
    <property type="entry name" value="PIN-like_dom_sf"/>
</dbReference>
<keyword evidence="4 8" id="KW-0479">Metal-binding</keyword>
<evidence type="ECO:0000256" key="1">
    <source>
        <dbReference type="ARBA" id="ARBA00001946"/>
    </source>
</evidence>
<evidence type="ECO:0000256" key="4">
    <source>
        <dbReference type="ARBA" id="ARBA00022723"/>
    </source>
</evidence>
<reference evidence="10 11" key="1">
    <citation type="submission" date="2023-07" db="EMBL/GenBank/DDBJ databases">
        <title>Sorghum-associated microbial communities from plants grown in Nebraska, USA.</title>
        <authorList>
            <person name="Schachtman D."/>
        </authorList>
    </citation>
    <scope>NUCLEOTIDE SEQUENCE [LARGE SCALE GENOMIC DNA]</scope>
    <source>
        <strain evidence="10 11">BE332</strain>
    </source>
</reference>
<accession>A0ABU0ECK8</accession>
<evidence type="ECO:0000256" key="7">
    <source>
        <dbReference type="ARBA" id="ARBA00038093"/>
    </source>
</evidence>
<comment type="caution">
    <text evidence="10">The sequence shown here is derived from an EMBL/GenBank/DDBJ whole genome shotgun (WGS) entry which is preliminary data.</text>
</comment>
<evidence type="ECO:0000259" key="9">
    <source>
        <dbReference type="Pfam" id="PF01850"/>
    </source>
</evidence>
<dbReference type="EMBL" id="JAUSVB010000002">
    <property type="protein sequence ID" value="MDQ0373003.1"/>
    <property type="molecule type" value="Genomic_DNA"/>
</dbReference>
<keyword evidence="8" id="KW-0800">Toxin</keyword>
<proteinExistence type="inferred from homology"/>
<organism evidence="10 11">
    <name type="scientific">Cellulomonas humilata</name>
    <dbReference type="NCBI Taxonomy" id="144055"/>
    <lineage>
        <taxon>Bacteria</taxon>
        <taxon>Bacillati</taxon>
        <taxon>Actinomycetota</taxon>
        <taxon>Actinomycetes</taxon>
        <taxon>Micrococcales</taxon>
        <taxon>Cellulomonadaceae</taxon>
        <taxon>Cellulomonas</taxon>
    </lineage>
</organism>
<protein>
    <recommendedName>
        <fullName evidence="8">Ribonuclease VapC</fullName>
        <shortName evidence="8">RNase VapC</shortName>
        <ecNumber evidence="8">3.1.-.-</ecNumber>
    </recommendedName>
    <alternativeName>
        <fullName evidence="8">Toxin VapC</fullName>
    </alternativeName>
</protein>
<dbReference type="InterPro" id="IPR022907">
    <property type="entry name" value="VapC_family"/>
</dbReference>
<dbReference type="EC" id="3.1.-.-" evidence="8"/>
<sequence length="141" mass="15468">MSFLLDTNVLSELRKPDADRRVVAWVDSRPSAELYVSAMTLYEIELGILARERRDPTQGAPLRAWFIGKVLPQFAERTLPVDGAVAVRAAGLSDPDRRPHTDGLIAATALVHSMAIVTRNVRDFAGIPGLAVANPWQQAPR</sequence>
<dbReference type="Gene3D" id="3.40.50.1010">
    <property type="entry name" value="5'-nuclease"/>
    <property type="match status" value="1"/>
</dbReference>
<feature type="domain" description="PIN" evidence="9">
    <location>
        <begin position="4"/>
        <end position="125"/>
    </location>
</feature>
<evidence type="ECO:0000313" key="10">
    <source>
        <dbReference type="EMBL" id="MDQ0373003.1"/>
    </source>
</evidence>
<dbReference type="InterPro" id="IPR002716">
    <property type="entry name" value="PIN_dom"/>
</dbReference>
<evidence type="ECO:0000256" key="3">
    <source>
        <dbReference type="ARBA" id="ARBA00022722"/>
    </source>
</evidence>
<dbReference type="Pfam" id="PF01850">
    <property type="entry name" value="PIN"/>
    <property type="match status" value="1"/>
</dbReference>
<keyword evidence="11" id="KW-1185">Reference proteome</keyword>
<comment type="similarity">
    <text evidence="7 8">Belongs to the PINc/VapC protein family.</text>
</comment>
<dbReference type="RefSeq" id="WP_307490829.1">
    <property type="nucleotide sequence ID" value="NZ_JAUSVB010000002.1"/>
</dbReference>
<evidence type="ECO:0000256" key="5">
    <source>
        <dbReference type="ARBA" id="ARBA00022801"/>
    </source>
</evidence>
<evidence type="ECO:0000256" key="6">
    <source>
        <dbReference type="ARBA" id="ARBA00022842"/>
    </source>
</evidence>
<dbReference type="HAMAP" id="MF_00265">
    <property type="entry name" value="VapC_Nob1"/>
    <property type="match status" value="1"/>
</dbReference>
<evidence type="ECO:0000256" key="2">
    <source>
        <dbReference type="ARBA" id="ARBA00022649"/>
    </source>
</evidence>